<dbReference type="GO" id="GO:0007234">
    <property type="term" value="P:osmosensory signaling via phosphorelay pathway"/>
    <property type="evidence" value="ECO:0007669"/>
    <property type="project" value="TreeGrafter"/>
</dbReference>
<evidence type="ECO:0000256" key="7">
    <source>
        <dbReference type="SAM" id="MobiDB-lite"/>
    </source>
</evidence>
<dbReference type="Gene3D" id="3.30.450.20">
    <property type="entry name" value="PAS domain"/>
    <property type="match status" value="1"/>
</dbReference>
<dbReference type="GO" id="GO:0000155">
    <property type="term" value="F:phosphorelay sensor kinase activity"/>
    <property type="evidence" value="ECO:0007669"/>
    <property type="project" value="InterPro"/>
</dbReference>
<evidence type="ECO:0000256" key="2">
    <source>
        <dbReference type="ARBA" id="ARBA00012438"/>
    </source>
</evidence>
<dbReference type="GO" id="GO:0000156">
    <property type="term" value="F:phosphorelay response regulator activity"/>
    <property type="evidence" value="ECO:0007669"/>
    <property type="project" value="TreeGrafter"/>
</dbReference>
<dbReference type="SUPFAM" id="SSF55874">
    <property type="entry name" value="ATPase domain of HSP90 chaperone/DNA topoisomerase II/histidine kinase"/>
    <property type="match status" value="1"/>
</dbReference>
<name>T2G947_MEGG1</name>
<keyword evidence="3" id="KW-0597">Phosphoprotein</keyword>
<dbReference type="InterPro" id="IPR005467">
    <property type="entry name" value="His_kinase_dom"/>
</dbReference>
<comment type="catalytic activity">
    <reaction evidence="1">
        <text>ATP + protein L-histidine = ADP + protein N-phospho-L-histidine.</text>
        <dbReference type="EC" id="2.7.13.3"/>
    </reaction>
</comment>
<evidence type="ECO:0000256" key="5">
    <source>
        <dbReference type="ARBA" id="ARBA00022777"/>
    </source>
</evidence>
<proteinExistence type="predicted"/>
<feature type="domain" description="Histidine kinase" evidence="8">
    <location>
        <begin position="156"/>
        <end position="370"/>
    </location>
</feature>
<dbReference type="InterPro" id="IPR036097">
    <property type="entry name" value="HisK_dim/P_sf"/>
</dbReference>
<evidence type="ECO:0000256" key="6">
    <source>
        <dbReference type="ARBA" id="ARBA00023136"/>
    </source>
</evidence>
<dbReference type="SMART" id="SM00388">
    <property type="entry name" value="HisKA"/>
    <property type="match status" value="1"/>
</dbReference>
<dbReference type="OrthoDB" id="5524356at2"/>
<evidence type="ECO:0000259" key="9">
    <source>
        <dbReference type="PROSITE" id="PS50112"/>
    </source>
</evidence>
<dbReference type="GO" id="GO:0016020">
    <property type="term" value="C:membrane"/>
    <property type="evidence" value="ECO:0007669"/>
    <property type="project" value="UniProtKB-SubCell"/>
</dbReference>
<feature type="domain" description="PAS" evidence="9">
    <location>
        <begin position="26"/>
        <end position="81"/>
    </location>
</feature>
<reference evidence="11" key="2">
    <citation type="submission" date="2013-07" db="EMBL/GenBank/DDBJ databases">
        <authorList>
            <person name="Morais-Silva F.O."/>
            <person name="Rezende A.M."/>
            <person name="Pimentel C."/>
            <person name="Resende D.M."/>
            <person name="Santos C.I."/>
            <person name="Clemente C."/>
            <person name="de Oliveira L.M."/>
            <person name="da Silva S.M."/>
            <person name="Costa D.A."/>
            <person name="Varela-Raposo A."/>
            <person name="Horacio E.C.A."/>
            <person name="Matos M."/>
            <person name="Flores O."/>
            <person name="Ruiz J.C."/>
            <person name="Rodrigues-Pousada C."/>
        </authorList>
    </citation>
    <scope>NUCLEOTIDE SEQUENCE [LARGE SCALE GENOMIC DNA]</scope>
    <source>
        <strain evidence="11">ATCC 19364 / DSM 1382 / NCIMB 9332 / VKM B-1759</strain>
    </source>
</reference>
<dbReference type="EMBL" id="CP006585">
    <property type="protein sequence ID" value="AGW13100.1"/>
    <property type="molecule type" value="Genomic_DNA"/>
</dbReference>
<dbReference type="eggNOG" id="COG4251">
    <property type="taxonomic scope" value="Bacteria"/>
</dbReference>
<dbReference type="InterPro" id="IPR050351">
    <property type="entry name" value="BphY/WalK/GraS-like"/>
</dbReference>
<gene>
    <name evidence="10" type="ORF">DGI_1246</name>
</gene>
<dbReference type="SUPFAM" id="SSF55785">
    <property type="entry name" value="PYP-like sensor domain (PAS domain)"/>
    <property type="match status" value="1"/>
</dbReference>
<keyword evidence="11" id="KW-1185">Reference proteome</keyword>
<keyword evidence="6" id="KW-0472">Membrane</keyword>
<protein>
    <recommendedName>
        <fullName evidence="2">histidine kinase</fullName>
        <ecNumber evidence="2">2.7.13.3</ecNumber>
    </recommendedName>
</protein>
<feature type="compositionally biased region" description="Pro residues" evidence="7">
    <location>
        <begin position="380"/>
        <end position="389"/>
    </location>
</feature>
<dbReference type="SMART" id="SM00091">
    <property type="entry name" value="PAS"/>
    <property type="match status" value="1"/>
</dbReference>
<dbReference type="SMART" id="SM00387">
    <property type="entry name" value="HATPase_c"/>
    <property type="match status" value="1"/>
</dbReference>
<dbReference type="Gene3D" id="3.30.565.10">
    <property type="entry name" value="Histidine kinase-like ATPase, C-terminal domain"/>
    <property type="match status" value="1"/>
</dbReference>
<dbReference type="PROSITE" id="PS50109">
    <property type="entry name" value="HIS_KIN"/>
    <property type="match status" value="1"/>
</dbReference>
<dbReference type="Proteomes" id="UP000016587">
    <property type="component" value="Chromosome"/>
</dbReference>
<dbReference type="CDD" id="cd00082">
    <property type="entry name" value="HisKA"/>
    <property type="match status" value="1"/>
</dbReference>
<keyword evidence="5" id="KW-0418">Kinase</keyword>
<organism evidence="10 11">
    <name type="scientific">Megalodesulfovibrio gigas (strain ATCC 19364 / DSM 1382 / NCIMB 9332 / VKM B-1759)</name>
    <name type="common">Desulfovibrio gigas</name>
    <dbReference type="NCBI Taxonomy" id="1121448"/>
    <lineage>
        <taxon>Bacteria</taxon>
        <taxon>Pseudomonadati</taxon>
        <taxon>Thermodesulfobacteriota</taxon>
        <taxon>Desulfovibrionia</taxon>
        <taxon>Desulfovibrionales</taxon>
        <taxon>Desulfovibrionaceae</taxon>
        <taxon>Megalodesulfovibrio</taxon>
    </lineage>
</organism>
<dbReference type="InterPro" id="IPR000014">
    <property type="entry name" value="PAS"/>
</dbReference>
<reference evidence="10 11" key="1">
    <citation type="journal article" date="2013" name="J. Bacteriol.">
        <title>Roles of HynAB and Ech, the only two hydrogenases found in the model sulfate reducer Desulfovibrio gigas.</title>
        <authorList>
            <person name="Morais-Silva F.O."/>
            <person name="Santos C.I."/>
            <person name="Rodrigues R."/>
            <person name="Pereira I.A."/>
            <person name="Rodrigues-Pousada C."/>
        </authorList>
    </citation>
    <scope>NUCLEOTIDE SEQUENCE [LARGE SCALE GENOMIC DNA]</scope>
    <source>
        <strain evidence="11">ATCC 19364 / DSM 1382 / NCIMB 9332 / VKM B-1759</strain>
    </source>
</reference>
<dbReference type="InterPro" id="IPR035965">
    <property type="entry name" value="PAS-like_dom_sf"/>
</dbReference>
<dbReference type="CDD" id="cd00130">
    <property type="entry name" value="PAS"/>
    <property type="match status" value="1"/>
</dbReference>
<accession>T2G947</accession>
<dbReference type="Pfam" id="PF08448">
    <property type="entry name" value="PAS_4"/>
    <property type="match status" value="1"/>
</dbReference>
<dbReference type="PANTHER" id="PTHR42878:SF15">
    <property type="entry name" value="BACTERIOPHYTOCHROME"/>
    <property type="match status" value="1"/>
</dbReference>
<dbReference type="SUPFAM" id="SSF47384">
    <property type="entry name" value="Homodimeric domain of signal transducing histidine kinase"/>
    <property type="match status" value="1"/>
</dbReference>
<dbReference type="EC" id="2.7.13.3" evidence="2"/>
<dbReference type="InterPro" id="IPR036890">
    <property type="entry name" value="HATPase_C_sf"/>
</dbReference>
<evidence type="ECO:0000256" key="3">
    <source>
        <dbReference type="ARBA" id="ARBA00022553"/>
    </source>
</evidence>
<evidence type="ECO:0000313" key="11">
    <source>
        <dbReference type="Proteomes" id="UP000016587"/>
    </source>
</evidence>
<keyword evidence="4" id="KW-0808">Transferase</keyword>
<evidence type="ECO:0000259" key="8">
    <source>
        <dbReference type="PROSITE" id="PS50109"/>
    </source>
</evidence>
<dbReference type="PANTHER" id="PTHR42878">
    <property type="entry name" value="TWO-COMPONENT HISTIDINE KINASE"/>
    <property type="match status" value="1"/>
</dbReference>
<dbReference type="InterPro" id="IPR003594">
    <property type="entry name" value="HATPase_dom"/>
</dbReference>
<dbReference type="STRING" id="1121448.DGI_1246"/>
<dbReference type="NCBIfam" id="TIGR00229">
    <property type="entry name" value="sensory_box"/>
    <property type="match status" value="1"/>
</dbReference>
<dbReference type="GO" id="GO:0030295">
    <property type="term" value="F:protein kinase activator activity"/>
    <property type="evidence" value="ECO:0007669"/>
    <property type="project" value="TreeGrafter"/>
</dbReference>
<dbReference type="InterPro" id="IPR003661">
    <property type="entry name" value="HisK_dim/P_dom"/>
</dbReference>
<dbReference type="PATRIC" id="fig|1121448.10.peg.1241"/>
<feature type="compositionally biased region" description="Polar residues" evidence="7">
    <location>
        <begin position="363"/>
        <end position="376"/>
    </location>
</feature>
<feature type="region of interest" description="Disordered" evidence="7">
    <location>
        <begin position="363"/>
        <end position="389"/>
    </location>
</feature>
<evidence type="ECO:0000313" key="10">
    <source>
        <dbReference type="EMBL" id="AGW13100.1"/>
    </source>
</evidence>
<dbReference type="AlphaFoldDB" id="T2G947"/>
<dbReference type="Gene3D" id="1.10.287.130">
    <property type="match status" value="1"/>
</dbReference>
<dbReference type="InterPro" id="IPR004358">
    <property type="entry name" value="Sig_transdc_His_kin-like_C"/>
</dbReference>
<dbReference type="PROSITE" id="PS50112">
    <property type="entry name" value="PAS"/>
    <property type="match status" value="1"/>
</dbReference>
<dbReference type="PRINTS" id="PR00344">
    <property type="entry name" value="BCTRLSENSOR"/>
</dbReference>
<dbReference type="Pfam" id="PF00512">
    <property type="entry name" value="HisKA"/>
    <property type="match status" value="1"/>
</dbReference>
<dbReference type="InterPro" id="IPR013656">
    <property type="entry name" value="PAS_4"/>
</dbReference>
<dbReference type="KEGG" id="dgg:DGI_1246"/>
<sequence>MDVSKQDTQGQEAACAALLRHEGVCLAMLDAEGRFLHVNQTLCALLGRTAEELTALRLQDVAHPDDAEPLECQFAELLAGQQTHVMEEARLTQTADRSVWCIVSITRLTPDREAAAPRCLVSMQNITPLPLAVSQLRHTVGELASRNQELEDLAHVISHHLREPLRGMFNYASLLQEDHGSQLDAEGHTLLAKLLRLARRMEDQLQDLLALARFGHAELACARTDMRQLALEAVENLAALQGERCAHICIPERLPEAICDPLLIAELWQILIGNALRYSDKFSGQVEIGFVDTAPVVYYVRDNGIGIPAGLQERIFMLFKRLHHRDAYGGGSGAGLAIARKIVARHGGRIWVESTPGEGSTFSFTLSGGPACTQTDDPSRQPPPERSTR</sequence>
<dbReference type="RefSeq" id="WP_021759883.1">
    <property type="nucleotide sequence ID" value="NC_022444.1"/>
</dbReference>
<evidence type="ECO:0000256" key="1">
    <source>
        <dbReference type="ARBA" id="ARBA00000085"/>
    </source>
</evidence>
<dbReference type="Pfam" id="PF02518">
    <property type="entry name" value="HATPase_c"/>
    <property type="match status" value="1"/>
</dbReference>
<dbReference type="HOGENOM" id="CLU_000445_114_71_7"/>
<evidence type="ECO:0000256" key="4">
    <source>
        <dbReference type="ARBA" id="ARBA00022679"/>
    </source>
</evidence>